<reference evidence="1 2" key="1">
    <citation type="submission" date="2017-07" db="EMBL/GenBank/DDBJ databases">
        <title>Draft Genome Sequences of Select Purple Nonsulfur Bacteria.</title>
        <authorList>
            <person name="Lasarre B."/>
            <person name="Mckinlay J.B."/>
        </authorList>
    </citation>
    <scope>NUCLEOTIDE SEQUENCE [LARGE SCALE GENOMIC DNA]</scope>
    <source>
        <strain evidence="1 2">DSM 11907</strain>
    </source>
</reference>
<comment type="caution">
    <text evidence="1">The sequence shown here is derived from an EMBL/GenBank/DDBJ whole genome shotgun (WGS) entry which is preliminary data.</text>
</comment>
<dbReference type="Proteomes" id="UP000248863">
    <property type="component" value="Unassembled WGS sequence"/>
</dbReference>
<name>A0A327JRQ7_9BRAD</name>
<dbReference type="EMBL" id="NPEU01000822">
    <property type="protein sequence ID" value="RAI27582.1"/>
    <property type="molecule type" value="Genomic_DNA"/>
</dbReference>
<organism evidence="1 2">
    <name type="scientific">Rhodoplanes elegans</name>
    <dbReference type="NCBI Taxonomy" id="29408"/>
    <lineage>
        <taxon>Bacteria</taxon>
        <taxon>Pseudomonadati</taxon>
        <taxon>Pseudomonadota</taxon>
        <taxon>Alphaproteobacteria</taxon>
        <taxon>Hyphomicrobiales</taxon>
        <taxon>Nitrobacteraceae</taxon>
        <taxon>Rhodoplanes</taxon>
    </lineage>
</organism>
<dbReference type="InterPro" id="IPR012659">
    <property type="entry name" value="CHP02444"/>
</dbReference>
<protein>
    <submittedName>
        <fullName evidence="1">TIGR02444 family protein</fullName>
    </submittedName>
</protein>
<evidence type="ECO:0000313" key="2">
    <source>
        <dbReference type="Proteomes" id="UP000248863"/>
    </source>
</evidence>
<gene>
    <name evidence="1" type="ORF">CH338_29940</name>
</gene>
<dbReference type="NCBIfam" id="TIGR02444">
    <property type="entry name" value="TIGR02444 family protein"/>
    <property type="match status" value="1"/>
</dbReference>
<dbReference type="AlphaFoldDB" id="A0A327JRQ7"/>
<keyword evidence="2" id="KW-1185">Reference proteome</keyword>
<dbReference type="OrthoDB" id="7875767at2"/>
<proteinExistence type="predicted"/>
<accession>A0A327JRQ7</accession>
<sequence length="202" mass="21819">MFCASPITWSRAGSPTIRPTRSRRCCRHASGRGSRRVELIEENGSPFWRFSLATYRKPSVAEACLALQDDHGVDVNVLLFVMWLGTQGRRLDAGEILRVRDAAAGWAGDVVVPLRMIRRCLKDAPPLVASAAAQAFRTQVKRLELEAERLEQEALFGLAATLPVPDGTPPEAAVGANVETLAQAMGTAFPAAAVERLVSAVV</sequence>
<evidence type="ECO:0000313" key="1">
    <source>
        <dbReference type="EMBL" id="RAI27582.1"/>
    </source>
</evidence>
<dbReference type="Pfam" id="PF09523">
    <property type="entry name" value="DUF2390"/>
    <property type="match status" value="1"/>
</dbReference>